<dbReference type="InterPro" id="IPR013087">
    <property type="entry name" value="Znf_C2H2_type"/>
</dbReference>
<keyword evidence="12" id="KW-1185">Reference proteome</keyword>
<dbReference type="SMART" id="SM00355">
    <property type="entry name" value="ZnF_C2H2"/>
    <property type="match status" value="2"/>
</dbReference>
<sequence>MSQLPTPLGVYSTHQQQQLQQQLHQQQQLLWNSSQPLILLEAIKWLATTQKQPPSLPLPSALFLSQKYVSMPKISESNHQQNLPSPAKITSSQKPSSKVSNFCIDEILRDSFPSTPQQISQVKTCKSSSNDPNSPKKYQCQMCCKSFDRRWLLQGHIRTHTGEKPFKCSICNKQFADKSNWRAHTQTHSGMFFFNDKKKKL</sequence>
<dbReference type="PROSITE" id="PS50157">
    <property type="entry name" value="ZINC_FINGER_C2H2_2"/>
    <property type="match status" value="2"/>
</dbReference>
<dbReference type="PANTHER" id="PTHR14196:SF0">
    <property type="entry name" value="PROTEIN BOWEL"/>
    <property type="match status" value="1"/>
</dbReference>
<evidence type="ECO:0000256" key="4">
    <source>
        <dbReference type="ARBA" id="ARBA00022771"/>
    </source>
</evidence>
<dbReference type="FunFam" id="3.30.160.60:FF:000744">
    <property type="entry name" value="zinc finger E-box-binding homeobox 1"/>
    <property type="match status" value="1"/>
</dbReference>
<keyword evidence="5" id="KW-0862">Zinc</keyword>
<comment type="subcellular location">
    <subcellularLocation>
        <location evidence="1">Nucleus</location>
    </subcellularLocation>
</comment>
<keyword evidence="7" id="KW-0804">Transcription</keyword>
<evidence type="ECO:0000256" key="3">
    <source>
        <dbReference type="ARBA" id="ARBA00022737"/>
    </source>
</evidence>
<keyword evidence="2" id="KW-0479">Metal-binding</keyword>
<evidence type="ECO:0000313" key="13">
    <source>
        <dbReference type="WBParaSite" id="PSU_v2.g10734.t1"/>
    </source>
</evidence>
<keyword evidence="4 9" id="KW-0863">Zinc-finger</keyword>
<dbReference type="Pfam" id="PF00096">
    <property type="entry name" value="zf-C2H2"/>
    <property type="match status" value="2"/>
</dbReference>
<organism evidence="12 13">
    <name type="scientific">Panagrolaimus superbus</name>
    <dbReference type="NCBI Taxonomy" id="310955"/>
    <lineage>
        <taxon>Eukaryota</taxon>
        <taxon>Metazoa</taxon>
        <taxon>Ecdysozoa</taxon>
        <taxon>Nematoda</taxon>
        <taxon>Chromadorea</taxon>
        <taxon>Rhabditida</taxon>
        <taxon>Tylenchina</taxon>
        <taxon>Panagrolaimomorpha</taxon>
        <taxon>Panagrolaimoidea</taxon>
        <taxon>Panagrolaimidae</taxon>
        <taxon>Panagrolaimus</taxon>
    </lineage>
</organism>
<feature type="region of interest" description="Disordered" evidence="10">
    <location>
        <begin position="75"/>
        <end position="96"/>
    </location>
</feature>
<dbReference type="GO" id="GO:0022603">
    <property type="term" value="P:regulation of anatomical structure morphogenesis"/>
    <property type="evidence" value="ECO:0007669"/>
    <property type="project" value="UniProtKB-ARBA"/>
</dbReference>
<proteinExistence type="predicted"/>
<evidence type="ECO:0000256" key="7">
    <source>
        <dbReference type="ARBA" id="ARBA00023163"/>
    </source>
</evidence>
<dbReference type="PROSITE" id="PS00028">
    <property type="entry name" value="ZINC_FINGER_C2H2_1"/>
    <property type="match status" value="2"/>
</dbReference>
<evidence type="ECO:0000256" key="9">
    <source>
        <dbReference type="PROSITE-ProRule" id="PRU00042"/>
    </source>
</evidence>
<dbReference type="SUPFAM" id="SSF57667">
    <property type="entry name" value="beta-beta-alpha zinc fingers"/>
    <property type="match status" value="1"/>
</dbReference>
<protein>
    <submittedName>
        <fullName evidence="13">C2H2-type domain-containing protein</fullName>
    </submittedName>
</protein>
<feature type="domain" description="C2H2-type" evidence="11">
    <location>
        <begin position="166"/>
        <end position="190"/>
    </location>
</feature>
<dbReference type="GO" id="GO:0005634">
    <property type="term" value="C:nucleus"/>
    <property type="evidence" value="ECO:0007669"/>
    <property type="project" value="UniProtKB-SubCell"/>
</dbReference>
<evidence type="ECO:0000259" key="11">
    <source>
        <dbReference type="PROSITE" id="PS50157"/>
    </source>
</evidence>
<evidence type="ECO:0000256" key="10">
    <source>
        <dbReference type="SAM" id="MobiDB-lite"/>
    </source>
</evidence>
<dbReference type="Gene3D" id="3.30.160.60">
    <property type="entry name" value="Classic Zinc Finger"/>
    <property type="match status" value="2"/>
</dbReference>
<keyword evidence="3" id="KW-0677">Repeat</keyword>
<dbReference type="GO" id="GO:0000981">
    <property type="term" value="F:DNA-binding transcription factor activity, RNA polymerase II-specific"/>
    <property type="evidence" value="ECO:0007669"/>
    <property type="project" value="TreeGrafter"/>
</dbReference>
<reference evidence="13" key="1">
    <citation type="submission" date="2022-11" db="UniProtKB">
        <authorList>
            <consortium name="WormBaseParasite"/>
        </authorList>
    </citation>
    <scope>IDENTIFICATION</scope>
</reference>
<evidence type="ECO:0000313" key="12">
    <source>
        <dbReference type="Proteomes" id="UP000887577"/>
    </source>
</evidence>
<evidence type="ECO:0000256" key="1">
    <source>
        <dbReference type="ARBA" id="ARBA00004123"/>
    </source>
</evidence>
<dbReference type="PANTHER" id="PTHR14196">
    <property type="entry name" value="ODD-SKIPPED - RELATED"/>
    <property type="match status" value="1"/>
</dbReference>
<dbReference type="FunFam" id="3.30.160.60:FF:000624">
    <property type="entry name" value="zinc finger protein 697"/>
    <property type="match status" value="1"/>
</dbReference>
<dbReference type="InterPro" id="IPR050717">
    <property type="entry name" value="C2H2-ZF_Transcription_Reg"/>
</dbReference>
<dbReference type="AlphaFoldDB" id="A0A914XYG5"/>
<accession>A0A914XYG5</accession>
<dbReference type="GO" id="GO:0000977">
    <property type="term" value="F:RNA polymerase II transcription regulatory region sequence-specific DNA binding"/>
    <property type="evidence" value="ECO:0007669"/>
    <property type="project" value="TreeGrafter"/>
</dbReference>
<feature type="domain" description="C2H2-type" evidence="11">
    <location>
        <begin position="138"/>
        <end position="165"/>
    </location>
</feature>
<dbReference type="GO" id="GO:0008270">
    <property type="term" value="F:zinc ion binding"/>
    <property type="evidence" value="ECO:0007669"/>
    <property type="project" value="UniProtKB-KW"/>
</dbReference>
<dbReference type="GO" id="GO:2000026">
    <property type="term" value="P:regulation of multicellular organismal development"/>
    <property type="evidence" value="ECO:0007669"/>
    <property type="project" value="UniProtKB-ARBA"/>
</dbReference>
<keyword evidence="6" id="KW-0805">Transcription regulation</keyword>
<evidence type="ECO:0000256" key="2">
    <source>
        <dbReference type="ARBA" id="ARBA00022723"/>
    </source>
</evidence>
<evidence type="ECO:0000256" key="6">
    <source>
        <dbReference type="ARBA" id="ARBA00023015"/>
    </source>
</evidence>
<dbReference type="InterPro" id="IPR036236">
    <property type="entry name" value="Znf_C2H2_sf"/>
</dbReference>
<dbReference type="WBParaSite" id="PSU_v2.g10734.t1">
    <property type="protein sequence ID" value="PSU_v2.g10734.t1"/>
    <property type="gene ID" value="PSU_v2.g10734"/>
</dbReference>
<name>A0A914XYG5_9BILA</name>
<evidence type="ECO:0000256" key="8">
    <source>
        <dbReference type="ARBA" id="ARBA00023242"/>
    </source>
</evidence>
<dbReference type="Proteomes" id="UP000887577">
    <property type="component" value="Unplaced"/>
</dbReference>
<evidence type="ECO:0000256" key="5">
    <source>
        <dbReference type="ARBA" id="ARBA00022833"/>
    </source>
</evidence>
<keyword evidence="8" id="KW-0539">Nucleus</keyword>